<keyword evidence="1" id="KW-0812">Transmembrane</keyword>
<evidence type="ECO:0000313" key="2">
    <source>
        <dbReference type="Proteomes" id="UP000095283"/>
    </source>
</evidence>
<name>A0A1I7W808_HETBA</name>
<feature type="transmembrane region" description="Helical" evidence="1">
    <location>
        <begin position="9"/>
        <end position="28"/>
    </location>
</feature>
<proteinExistence type="predicted"/>
<dbReference type="WBParaSite" id="Hba_00776">
    <property type="protein sequence ID" value="Hba_00776"/>
    <property type="gene ID" value="Hba_00776"/>
</dbReference>
<dbReference type="AlphaFoldDB" id="A0A1I7W808"/>
<accession>A0A1I7W808</accession>
<feature type="transmembrane region" description="Helical" evidence="1">
    <location>
        <begin position="34"/>
        <end position="54"/>
    </location>
</feature>
<reference evidence="3" key="1">
    <citation type="submission" date="2016-11" db="UniProtKB">
        <authorList>
            <consortium name="WormBaseParasite"/>
        </authorList>
    </citation>
    <scope>IDENTIFICATION</scope>
</reference>
<sequence length="421" mass="49229">MKIIQSNNFIIALFTLLIWLVHLVINIVPRACLAYIYIPLNPPFYFFIHIYRFLPQTRRLRTGNIVHFVRSLLNKYNSRKMRENIDEKSTQNNRPLSLLLHLKMSVCSDSMKCELSLCEPSFPCVKLLSITMFSLLKLKKSISGTSAAKSGNELQIKPKLMGDQLIVGFLSYMKSCCKTTWQKLIHEKMLNLYALYCKFGTDSKSMLSAIFCNIYVEESYLLRTDVPSYSIPEELLQTRRPPEHYLTPPHVVPHDNLTLGSDAPSDTSYIRPPNTVTGFARQCCYFPYLIVINNLLGSIHIPFSEEIQQYRHSLVSEEVIYQLGCYSLRHNRVRQYYINSKFVVSQKTLRRSKSSAIERRIISLFRVNIKIGVFQIEHNMNLRNFVIVRIVRIKFKPDYNYAEYYANLRNFHKSLIHYAKF</sequence>
<keyword evidence="1" id="KW-1133">Transmembrane helix</keyword>
<evidence type="ECO:0000313" key="3">
    <source>
        <dbReference type="WBParaSite" id="Hba_00776"/>
    </source>
</evidence>
<keyword evidence="1" id="KW-0472">Membrane</keyword>
<dbReference type="Proteomes" id="UP000095283">
    <property type="component" value="Unplaced"/>
</dbReference>
<protein>
    <submittedName>
        <fullName evidence="3">Uncharacterized protein</fullName>
    </submittedName>
</protein>
<evidence type="ECO:0000256" key="1">
    <source>
        <dbReference type="SAM" id="Phobius"/>
    </source>
</evidence>
<organism evidence="2 3">
    <name type="scientific">Heterorhabditis bacteriophora</name>
    <name type="common">Entomopathogenic nematode worm</name>
    <dbReference type="NCBI Taxonomy" id="37862"/>
    <lineage>
        <taxon>Eukaryota</taxon>
        <taxon>Metazoa</taxon>
        <taxon>Ecdysozoa</taxon>
        <taxon>Nematoda</taxon>
        <taxon>Chromadorea</taxon>
        <taxon>Rhabditida</taxon>
        <taxon>Rhabditina</taxon>
        <taxon>Rhabditomorpha</taxon>
        <taxon>Strongyloidea</taxon>
        <taxon>Heterorhabditidae</taxon>
        <taxon>Heterorhabditis</taxon>
    </lineage>
</organism>
<keyword evidence="2" id="KW-1185">Reference proteome</keyword>